<organism evidence="2 3">
    <name type="scientific">Candidatus Yonathbacteria bacterium RIFCSPLOWO2_01_FULL_47_33b</name>
    <dbReference type="NCBI Taxonomy" id="1802727"/>
    <lineage>
        <taxon>Bacteria</taxon>
        <taxon>Candidatus Yonathiibacteriota</taxon>
    </lineage>
</organism>
<accession>A0A1G2SFP3</accession>
<feature type="transmembrane region" description="Helical" evidence="1">
    <location>
        <begin position="25"/>
        <end position="46"/>
    </location>
</feature>
<name>A0A1G2SFP3_9BACT</name>
<keyword evidence="1" id="KW-0812">Transmembrane</keyword>
<dbReference type="Proteomes" id="UP000177987">
    <property type="component" value="Unassembled WGS sequence"/>
</dbReference>
<dbReference type="InterPro" id="IPR010390">
    <property type="entry name" value="ABC-2_transporter-like"/>
</dbReference>
<sequence length="266" mass="29529">MKEIRLAKKIITTLVKDRIQYPGRLFADTASIAARCGILLLLYSYVFKLNNGVVNGATFAVVAWSMFFYFSFSVLGLRGIARSIMKDVTSGYIEVWLSKPVTYLAYRAWWQIGAGVYPFLVTTTIGVLVLVFTVGIPQTMTAALFLPTLLLTFLGAIVLTLLVYGVVGLLAFWIEDIVPVFWVVDKAVMILGGSYLPVALFPDLMYKIALYSPFGASVFVSHTVYESWATVWLKLIGIQMFWILVLGLVAYSMFKHAVKKVSVNGG</sequence>
<keyword evidence="1" id="KW-0472">Membrane</keyword>
<feature type="transmembrane region" description="Helical" evidence="1">
    <location>
        <begin position="116"/>
        <end position="136"/>
    </location>
</feature>
<dbReference type="EMBL" id="MHUW01000019">
    <property type="protein sequence ID" value="OHA83271.1"/>
    <property type="molecule type" value="Genomic_DNA"/>
</dbReference>
<evidence type="ECO:0000256" key="1">
    <source>
        <dbReference type="SAM" id="Phobius"/>
    </source>
</evidence>
<feature type="transmembrane region" description="Helical" evidence="1">
    <location>
        <begin position="180"/>
        <end position="201"/>
    </location>
</feature>
<proteinExistence type="predicted"/>
<feature type="transmembrane region" description="Helical" evidence="1">
    <location>
        <begin position="148"/>
        <end position="174"/>
    </location>
</feature>
<dbReference type="PANTHER" id="PTHR36832:SF1">
    <property type="entry name" value="SLR1174 PROTEIN"/>
    <property type="match status" value="1"/>
</dbReference>
<keyword evidence="1" id="KW-1133">Transmembrane helix</keyword>
<dbReference type="AlphaFoldDB" id="A0A1G2SFP3"/>
<evidence type="ECO:0008006" key="4">
    <source>
        <dbReference type="Google" id="ProtNLM"/>
    </source>
</evidence>
<feature type="transmembrane region" description="Helical" evidence="1">
    <location>
        <begin position="58"/>
        <end position="80"/>
    </location>
</feature>
<dbReference type="Pfam" id="PF06182">
    <property type="entry name" value="ABC2_membrane_6"/>
    <property type="match status" value="1"/>
</dbReference>
<protein>
    <recommendedName>
        <fullName evidence="4">ABC transporter permease</fullName>
    </recommendedName>
</protein>
<comment type="caution">
    <text evidence="2">The sequence shown here is derived from an EMBL/GenBank/DDBJ whole genome shotgun (WGS) entry which is preliminary data.</text>
</comment>
<evidence type="ECO:0000313" key="3">
    <source>
        <dbReference type="Proteomes" id="UP000177987"/>
    </source>
</evidence>
<gene>
    <name evidence="2" type="ORF">A2937_03925</name>
</gene>
<reference evidence="2 3" key="1">
    <citation type="journal article" date="2016" name="Nat. Commun.">
        <title>Thousands of microbial genomes shed light on interconnected biogeochemical processes in an aquifer system.</title>
        <authorList>
            <person name="Anantharaman K."/>
            <person name="Brown C.T."/>
            <person name="Hug L.A."/>
            <person name="Sharon I."/>
            <person name="Castelle C.J."/>
            <person name="Probst A.J."/>
            <person name="Thomas B.C."/>
            <person name="Singh A."/>
            <person name="Wilkins M.J."/>
            <person name="Karaoz U."/>
            <person name="Brodie E.L."/>
            <person name="Williams K.H."/>
            <person name="Hubbard S.S."/>
            <person name="Banfield J.F."/>
        </authorList>
    </citation>
    <scope>NUCLEOTIDE SEQUENCE [LARGE SCALE GENOMIC DNA]</scope>
</reference>
<feature type="transmembrane region" description="Helical" evidence="1">
    <location>
        <begin position="231"/>
        <end position="254"/>
    </location>
</feature>
<dbReference type="PANTHER" id="PTHR36832">
    <property type="entry name" value="SLR1174 PROTEIN-RELATED"/>
    <property type="match status" value="1"/>
</dbReference>
<evidence type="ECO:0000313" key="2">
    <source>
        <dbReference type="EMBL" id="OHA83271.1"/>
    </source>
</evidence>
<dbReference type="STRING" id="1802727.A2937_03925"/>